<dbReference type="GO" id="GO:0005634">
    <property type="term" value="C:nucleus"/>
    <property type="evidence" value="ECO:0007669"/>
    <property type="project" value="TreeGrafter"/>
</dbReference>
<dbReference type="Proteomes" id="UP000077755">
    <property type="component" value="Chromosome 7"/>
</dbReference>
<dbReference type="Gene3D" id="2.60.120.650">
    <property type="entry name" value="Cupin"/>
    <property type="match status" value="1"/>
</dbReference>
<dbReference type="PANTHER" id="PTHR10694:SF38">
    <property type="entry name" value="LYSINE-SPECIFIC DEMETHYLASE REF6"/>
    <property type="match status" value="1"/>
</dbReference>
<keyword evidence="2" id="KW-1185">Reference proteome</keyword>
<evidence type="ECO:0000313" key="1">
    <source>
        <dbReference type="EMBL" id="WOH08015.1"/>
    </source>
</evidence>
<reference evidence="1" key="1">
    <citation type="journal article" date="2016" name="Nat. Genet.">
        <title>A high-quality carrot genome assembly provides new insights into carotenoid accumulation and asterid genome evolution.</title>
        <authorList>
            <person name="Iorizzo M."/>
            <person name="Ellison S."/>
            <person name="Senalik D."/>
            <person name="Zeng P."/>
            <person name="Satapoomin P."/>
            <person name="Huang J."/>
            <person name="Bowman M."/>
            <person name="Iovene M."/>
            <person name="Sanseverino W."/>
            <person name="Cavagnaro P."/>
            <person name="Yildiz M."/>
            <person name="Macko-Podgorni A."/>
            <person name="Moranska E."/>
            <person name="Grzebelus E."/>
            <person name="Grzebelus D."/>
            <person name="Ashrafi H."/>
            <person name="Zheng Z."/>
            <person name="Cheng S."/>
            <person name="Spooner D."/>
            <person name="Van Deynze A."/>
            <person name="Simon P."/>
        </authorList>
    </citation>
    <scope>NUCLEOTIDE SEQUENCE</scope>
    <source>
        <tissue evidence="1">Leaf</tissue>
    </source>
</reference>
<dbReference type="InterPro" id="IPR003347">
    <property type="entry name" value="JmjC_dom"/>
</dbReference>
<evidence type="ECO:0000313" key="2">
    <source>
        <dbReference type="Proteomes" id="UP000077755"/>
    </source>
</evidence>
<dbReference type="PANTHER" id="PTHR10694">
    <property type="entry name" value="LYSINE-SPECIFIC DEMETHYLASE"/>
    <property type="match status" value="1"/>
</dbReference>
<reference evidence="1" key="2">
    <citation type="submission" date="2022-03" db="EMBL/GenBank/DDBJ databases">
        <title>Draft title - Genomic analysis of global carrot germplasm unveils the trajectory of domestication and the origin of high carotenoid orange carrot.</title>
        <authorList>
            <person name="Iorizzo M."/>
            <person name="Ellison S."/>
            <person name="Senalik D."/>
            <person name="Macko-Podgorni A."/>
            <person name="Grzebelus D."/>
            <person name="Bostan H."/>
            <person name="Rolling W."/>
            <person name="Curaba J."/>
            <person name="Simon P."/>
        </authorList>
    </citation>
    <scope>NUCLEOTIDE SEQUENCE</scope>
    <source>
        <tissue evidence="1">Leaf</tissue>
    </source>
</reference>
<dbReference type="SUPFAM" id="SSF51197">
    <property type="entry name" value="Clavaminate synthase-like"/>
    <property type="match status" value="1"/>
</dbReference>
<accession>A0A164SXI5</accession>
<sequence>MSPEVIVNAGIPCYRLVQNPGEFVFTFPRAYHSGFSHGFTCSEVSNIATPEWLKFAGKDEIHRAAVNYPPLVSHIQLLYDLAPSFSSVWFTLHELQNVEKYHNEKSYAICRDGDTERDRGD</sequence>
<dbReference type="Gramene" id="KZM86801">
    <property type="protein sequence ID" value="KZM86801"/>
    <property type="gene ID" value="DCAR_023935"/>
</dbReference>
<dbReference type="GO" id="GO:0010468">
    <property type="term" value="P:regulation of gene expression"/>
    <property type="evidence" value="ECO:0007669"/>
    <property type="project" value="TreeGrafter"/>
</dbReference>
<protein>
    <submittedName>
        <fullName evidence="1">Uncharacterized protein</fullName>
    </submittedName>
</protein>
<dbReference type="GO" id="GO:0000785">
    <property type="term" value="C:chromatin"/>
    <property type="evidence" value="ECO:0007669"/>
    <property type="project" value="TreeGrafter"/>
</dbReference>
<name>A0A164SXI5_DAUCS</name>
<dbReference type="AlphaFoldDB" id="A0A164SXI5"/>
<dbReference type="GO" id="GO:0034647">
    <property type="term" value="F:histone H3K4me/H3K4me2/H3K4me3 demethylase activity"/>
    <property type="evidence" value="ECO:0007669"/>
    <property type="project" value="TreeGrafter"/>
</dbReference>
<proteinExistence type="predicted"/>
<organism evidence="1 2">
    <name type="scientific">Daucus carota subsp. sativus</name>
    <name type="common">Carrot</name>
    <dbReference type="NCBI Taxonomy" id="79200"/>
    <lineage>
        <taxon>Eukaryota</taxon>
        <taxon>Viridiplantae</taxon>
        <taxon>Streptophyta</taxon>
        <taxon>Embryophyta</taxon>
        <taxon>Tracheophyta</taxon>
        <taxon>Spermatophyta</taxon>
        <taxon>Magnoliopsida</taxon>
        <taxon>eudicotyledons</taxon>
        <taxon>Gunneridae</taxon>
        <taxon>Pentapetalae</taxon>
        <taxon>asterids</taxon>
        <taxon>campanulids</taxon>
        <taxon>Apiales</taxon>
        <taxon>Apiaceae</taxon>
        <taxon>Apioideae</taxon>
        <taxon>Scandiceae</taxon>
        <taxon>Daucinae</taxon>
        <taxon>Daucus</taxon>
        <taxon>Daucus sect. Daucus</taxon>
    </lineage>
</organism>
<dbReference type="EMBL" id="CP093349">
    <property type="protein sequence ID" value="WOH08015.1"/>
    <property type="molecule type" value="Genomic_DNA"/>
</dbReference>
<dbReference type="PROSITE" id="PS51184">
    <property type="entry name" value="JMJC"/>
    <property type="match status" value="1"/>
</dbReference>
<dbReference type="Pfam" id="PF02373">
    <property type="entry name" value="JmjC"/>
    <property type="match status" value="1"/>
</dbReference>
<gene>
    <name evidence="1" type="ORF">DCAR_0727451</name>
</gene>